<dbReference type="AlphaFoldDB" id="A0A484WTW1"/>
<proteinExistence type="predicted"/>
<accession>A0A484WTW1</accession>
<organism evidence="1 2">
    <name type="scientific">Enterobacter cancerogenus</name>
    <dbReference type="NCBI Taxonomy" id="69218"/>
    <lineage>
        <taxon>Bacteria</taxon>
        <taxon>Pseudomonadati</taxon>
        <taxon>Pseudomonadota</taxon>
        <taxon>Gammaproteobacteria</taxon>
        <taxon>Enterobacterales</taxon>
        <taxon>Enterobacteriaceae</taxon>
        <taxon>Enterobacter</taxon>
        <taxon>Enterobacter cloacae complex</taxon>
    </lineage>
</organism>
<dbReference type="EMBL" id="CAADIW010000005">
    <property type="protein sequence ID" value="VFS15021.1"/>
    <property type="molecule type" value="Genomic_DNA"/>
</dbReference>
<evidence type="ECO:0000313" key="1">
    <source>
        <dbReference type="EMBL" id="VFS15021.1"/>
    </source>
</evidence>
<protein>
    <submittedName>
        <fullName evidence="1">Uncharacterized protein</fullName>
    </submittedName>
</protein>
<name>A0A484WTW1_9ENTR</name>
<sequence length="102" mass="11772">MRALYCRVVHPTSQRIAFLLKPVQVGFHLCDTAGDFFRTTAEVHPTMLIQLCLPVFYFAFRDANLYSRARFSAFCSAWRCFSRRMSSEGVSFITPYFTGLIL</sequence>
<dbReference type="Proteomes" id="UP000351155">
    <property type="component" value="Unassembled WGS sequence"/>
</dbReference>
<reference evidence="1 2" key="1">
    <citation type="submission" date="2019-03" db="EMBL/GenBank/DDBJ databases">
        <authorList>
            <consortium name="Pathogen Informatics"/>
        </authorList>
    </citation>
    <scope>NUCLEOTIDE SEQUENCE [LARGE SCALE GENOMIC DNA]</scope>
    <source>
        <strain evidence="1 2">NCTC12126</strain>
    </source>
</reference>
<gene>
    <name evidence="1" type="ORF">NCTC12126_01095</name>
</gene>
<evidence type="ECO:0000313" key="2">
    <source>
        <dbReference type="Proteomes" id="UP000351155"/>
    </source>
</evidence>